<reference evidence="11" key="1">
    <citation type="journal article" date="2021" name="New Phytol.">
        <title>Evolutionary innovations through gain and loss of genes in the ectomycorrhizal Boletales.</title>
        <authorList>
            <person name="Wu G."/>
            <person name="Miyauchi S."/>
            <person name="Morin E."/>
            <person name="Kuo A."/>
            <person name="Drula E."/>
            <person name="Varga T."/>
            <person name="Kohler A."/>
            <person name="Feng B."/>
            <person name="Cao Y."/>
            <person name="Lipzen A."/>
            <person name="Daum C."/>
            <person name="Hundley H."/>
            <person name="Pangilinan J."/>
            <person name="Johnson J."/>
            <person name="Barry K."/>
            <person name="LaButti K."/>
            <person name="Ng V."/>
            <person name="Ahrendt S."/>
            <person name="Min B."/>
            <person name="Choi I.G."/>
            <person name="Park H."/>
            <person name="Plett J.M."/>
            <person name="Magnuson J."/>
            <person name="Spatafora J.W."/>
            <person name="Nagy L.G."/>
            <person name="Henrissat B."/>
            <person name="Grigoriev I.V."/>
            <person name="Yang Z.L."/>
            <person name="Xu J."/>
            <person name="Martin F.M."/>
        </authorList>
    </citation>
    <scope>NUCLEOTIDE SEQUENCE</scope>
    <source>
        <strain evidence="11">KKN 215</strain>
    </source>
</reference>
<keyword evidence="4" id="KW-0325">Glycoprotein</keyword>
<dbReference type="GO" id="GO:0005975">
    <property type="term" value="P:carbohydrate metabolic process"/>
    <property type="evidence" value="ECO:0007669"/>
    <property type="project" value="InterPro"/>
</dbReference>
<feature type="signal peptide" evidence="9">
    <location>
        <begin position="1"/>
        <end position="21"/>
    </location>
</feature>
<dbReference type="Gene3D" id="3.50.30.30">
    <property type="match status" value="1"/>
</dbReference>
<feature type="active site" evidence="5">
    <location>
        <position position="284"/>
    </location>
</feature>
<evidence type="ECO:0000256" key="2">
    <source>
        <dbReference type="ARBA" id="ARBA00007658"/>
    </source>
</evidence>
<evidence type="ECO:0000256" key="1">
    <source>
        <dbReference type="ARBA" id="ARBA00004240"/>
    </source>
</evidence>
<feature type="active site" description="Proton donor" evidence="5">
    <location>
        <position position="143"/>
    </location>
</feature>
<dbReference type="GO" id="GO:0036503">
    <property type="term" value="P:ERAD pathway"/>
    <property type="evidence" value="ECO:0007669"/>
    <property type="project" value="UniProtKB-ARBA"/>
</dbReference>
<dbReference type="GO" id="GO:0016020">
    <property type="term" value="C:membrane"/>
    <property type="evidence" value="ECO:0007669"/>
    <property type="project" value="InterPro"/>
</dbReference>
<dbReference type="PANTHER" id="PTHR45679">
    <property type="entry name" value="ER DEGRADATION-ENHANCING ALPHA-MANNOSIDASE-LIKE PROTEIN 2"/>
    <property type="match status" value="1"/>
</dbReference>
<dbReference type="GO" id="GO:0004571">
    <property type="term" value="F:mannosyl-oligosaccharide 1,2-alpha-mannosidase activity"/>
    <property type="evidence" value="ECO:0007669"/>
    <property type="project" value="InterPro"/>
</dbReference>
<gene>
    <name evidence="11" type="ORF">BXZ70DRAFT_1004465</name>
</gene>
<keyword evidence="6" id="KW-0106">Calcium</keyword>
<proteinExistence type="inferred from homology"/>
<dbReference type="InterPro" id="IPR046450">
    <property type="entry name" value="PA_dom_sf"/>
</dbReference>
<feature type="active site" evidence="5">
    <location>
        <position position="398"/>
    </location>
</feature>
<evidence type="ECO:0000256" key="7">
    <source>
        <dbReference type="RuleBase" id="RU361193"/>
    </source>
</evidence>
<dbReference type="AlphaFoldDB" id="A0A8K0UYK2"/>
<comment type="caution">
    <text evidence="11">The sequence shown here is derived from an EMBL/GenBank/DDBJ whole genome shotgun (WGS) entry which is preliminary data.</text>
</comment>
<dbReference type="SUPFAM" id="SSF52025">
    <property type="entry name" value="PA domain"/>
    <property type="match status" value="1"/>
</dbReference>
<name>A0A8K0UYK2_9AGAR</name>
<keyword evidence="9" id="KW-0732">Signal</keyword>
<feature type="active site" description="Proton donor" evidence="5">
    <location>
        <position position="379"/>
    </location>
</feature>
<dbReference type="GO" id="GO:0005509">
    <property type="term" value="F:calcium ion binding"/>
    <property type="evidence" value="ECO:0007669"/>
    <property type="project" value="InterPro"/>
</dbReference>
<dbReference type="GO" id="GO:0044322">
    <property type="term" value="C:endoplasmic reticulum quality control compartment"/>
    <property type="evidence" value="ECO:0007669"/>
    <property type="project" value="GOC"/>
</dbReference>
<dbReference type="OrthoDB" id="8118055at2759"/>
<dbReference type="InterPro" id="IPR036026">
    <property type="entry name" value="Seven-hairpin_glycosidases"/>
</dbReference>
<dbReference type="SUPFAM" id="SSF48225">
    <property type="entry name" value="Seven-hairpin glycosidases"/>
    <property type="match status" value="1"/>
</dbReference>
<feature type="domain" description="PA" evidence="10">
    <location>
        <begin position="740"/>
        <end position="821"/>
    </location>
</feature>
<comment type="cofactor">
    <cofactor evidence="6">
        <name>Ca(2+)</name>
        <dbReference type="ChEBI" id="CHEBI:29108"/>
    </cofactor>
</comment>
<dbReference type="InterPro" id="IPR012341">
    <property type="entry name" value="6hp_glycosidase-like_sf"/>
</dbReference>
<evidence type="ECO:0000313" key="11">
    <source>
        <dbReference type="EMBL" id="KAH8106187.1"/>
    </source>
</evidence>
<keyword evidence="6" id="KW-0479">Metal-binding</keyword>
<dbReference type="EC" id="3.2.1.-" evidence="7"/>
<evidence type="ECO:0000256" key="8">
    <source>
        <dbReference type="SAM" id="MobiDB-lite"/>
    </source>
</evidence>
<keyword evidence="7" id="KW-0378">Hydrolase</keyword>
<dbReference type="Proteomes" id="UP000813824">
    <property type="component" value="Unassembled WGS sequence"/>
</dbReference>
<protein>
    <recommendedName>
        <fullName evidence="7">alpha-1,2-Mannosidase</fullName>
        <ecNumber evidence="7">3.2.1.-</ecNumber>
    </recommendedName>
</protein>
<evidence type="ECO:0000313" key="12">
    <source>
        <dbReference type="Proteomes" id="UP000813824"/>
    </source>
</evidence>
<evidence type="ECO:0000256" key="5">
    <source>
        <dbReference type="PIRSR" id="PIRSR601382-1"/>
    </source>
</evidence>
<dbReference type="InterPro" id="IPR044674">
    <property type="entry name" value="EDEM1/2/3"/>
</dbReference>
<comment type="similarity">
    <text evidence="2 7">Belongs to the glycosyl hydrolase 47 family.</text>
</comment>
<dbReference type="PANTHER" id="PTHR45679:SF5">
    <property type="entry name" value="ER DEGRADATION-ENHANCING ALPHA-MANNOSIDASE-LIKE PROTEIN 1"/>
    <property type="match status" value="1"/>
</dbReference>
<dbReference type="InterPro" id="IPR001382">
    <property type="entry name" value="Glyco_hydro_47"/>
</dbReference>
<organism evidence="11 12">
    <name type="scientific">Cristinia sonorae</name>
    <dbReference type="NCBI Taxonomy" id="1940300"/>
    <lineage>
        <taxon>Eukaryota</taxon>
        <taxon>Fungi</taxon>
        <taxon>Dikarya</taxon>
        <taxon>Basidiomycota</taxon>
        <taxon>Agaricomycotina</taxon>
        <taxon>Agaricomycetes</taxon>
        <taxon>Agaricomycetidae</taxon>
        <taxon>Agaricales</taxon>
        <taxon>Pleurotineae</taxon>
        <taxon>Stephanosporaceae</taxon>
        <taxon>Cristinia</taxon>
    </lineage>
</organism>
<evidence type="ECO:0000256" key="3">
    <source>
        <dbReference type="ARBA" id="ARBA00022824"/>
    </source>
</evidence>
<feature type="binding site" evidence="6">
    <location>
        <position position="484"/>
    </location>
    <ligand>
        <name>Ca(2+)</name>
        <dbReference type="ChEBI" id="CHEBI:29108"/>
    </ligand>
</feature>
<dbReference type="Pfam" id="PF02225">
    <property type="entry name" value="PA"/>
    <property type="match status" value="1"/>
</dbReference>
<dbReference type="PRINTS" id="PR00747">
    <property type="entry name" value="GLYHDRLASE47"/>
</dbReference>
<evidence type="ECO:0000256" key="9">
    <source>
        <dbReference type="SAM" id="SignalP"/>
    </source>
</evidence>
<keyword evidence="3" id="KW-0256">Endoplasmic reticulum</keyword>
<evidence type="ECO:0000256" key="4">
    <source>
        <dbReference type="ARBA" id="ARBA00023180"/>
    </source>
</evidence>
<evidence type="ECO:0000259" key="10">
    <source>
        <dbReference type="Pfam" id="PF02225"/>
    </source>
</evidence>
<feature type="compositionally biased region" description="Basic and acidic residues" evidence="8">
    <location>
        <begin position="846"/>
        <end position="870"/>
    </location>
</feature>
<evidence type="ECO:0000256" key="6">
    <source>
        <dbReference type="PIRSR" id="PIRSR601382-2"/>
    </source>
</evidence>
<comment type="subcellular location">
    <subcellularLocation>
        <location evidence="1">Endoplasmic reticulum</location>
    </subcellularLocation>
</comment>
<feature type="chain" id="PRO_5035467425" description="alpha-1,2-Mannosidase" evidence="9">
    <location>
        <begin position="22"/>
        <end position="892"/>
    </location>
</feature>
<dbReference type="EMBL" id="JAEVFJ010000003">
    <property type="protein sequence ID" value="KAH8106187.1"/>
    <property type="molecule type" value="Genomic_DNA"/>
</dbReference>
<accession>A0A8K0UYK2</accession>
<dbReference type="GO" id="GO:1904380">
    <property type="term" value="P:endoplasmic reticulum mannose trimming"/>
    <property type="evidence" value="ECO:0007669"/>
    <property type="project" value="InterPro"/>
</dbReference>
<dbReference type="InterPro" id="IPR003137">
    <property type="entry name" value="PA_domain"/>
</dbReference>
<keyword evidence="12" id="KW-1185">Reference proteome</keyword>
<sequence length="892" mass="99353">MKWPAYWPWSLLALLLVGLEAQQWSRHSIPAIAAGAPSKWTTRRKLDIREKTRSLWYHGYTSYMRFAFPLDELAPLSCTGRGPDWHNPANIAANDVAGNFSVTLIDALDTLVVLNDTKGFDTAVRNVIDWVSFNVNTKPQVFETTIRVLGGLLSGHQFASKKGQPFYLPWYRGQLLTMAHDLGNRLLPAFATQTGIPLARLNLRHGVAKGESVDTCTAGAGSLILEFGTLSRLTGDDRFEKAAYKAFFALWNRKSAIGLVGNTINTWSGAWLHPEISSIGAGIDSFYEYALKWYILSGEIEFLDVWQASYAAIMRYARSPDGFWYRSVNIHTGDIAYATFDSLSAFWPGLQVLAGDIENAIKSHMIYWNLWQAHSGLPEVYDMKFQQAVATQYPLRPEFVESTWYLYRATKDPFYLDVGERILDDIIKRAKVECGLTGISDLLTNARDDRMESFVLSETLKYLYLLFDEENPLHSDDSNYVLTTEGHLLTMDREQQTRLSTVRRKLRGAENHQCPAYQSPFIAYGNTEEVSGLSSGIRFRTDIDYVRQLLGQKAVDGDVDSWHANGWCEIPQVDLYSYDFLLSANGENVSEDFNPSAEKIEAVTDGFIVHNVSGIRAHIVSRLDGNGYDITQLGPYAVRTGQAVYVDDPALVVSPLDGKNALDDINPPRRREPYVTLRIFFEFGNPISRTMTDSTGSNLEFSIKAYTALFAGDPAPTNPLTKPIQFGHGEGTHLLRVSENPHGCLSYDLKFKGEALVVLRGQCTFLVKLVNAKRAGASGVVVISDEEGAIHPSTEAAEMEALNGLVDDVAIVVVPQKDGDVLSRVLEVTETRGSSRVMMAIAPKDQASRHHIDKPRETQKGSESGGKQKDARTYKTLYLNGHPLVNTRLLVG</sequence>
<feature type="region of interest" description="Disordered" evidence="8">
    <location>
        <begin position="843"/>
        <end position="870"/>
    </location>
</feature>
<keyword evidence="7" id="KW-0326">Glycosidase</keyword>
<dbReference type="Pfam" id="PF01532">
    <property type="entry name" value="Glyco_hydro_47"/>
    <property type="match status" value="1"/>
</dbReference>
<dbReference type="Gene3D" id="1.50.10.10">
    <property type="match status" value="1"/>
</dbReference>